<accession>A0AAE0M579</accession>
<keyword evidence="2" id="KW-1185">Reference proteome</keyword>
<protein>
    <submittedName>
        <fullName evidence="1">Uncharacterized protein</fullName>
    </submittedName>
</protein>
<comment type="caution">
    <text evidence="1">The sequence shown here is derived from an EMBL/GenBank/DDBJ whole genome shotgun (WGS) entry which is preliminary data.</text>
</comment>
<gene>
    <name evidence="1" type="ORF">B0T19DRAFT_445530</name>
</gene>
<reference evidence="1" key="1">
    <citation type="journal article" date="2023" name="Mol. Phylogenet. Evol.">
        <title>Genome-scale phylogeny and comparative genomics of the fungal order Sordariales.</title>
        <authorList>
            <person name="Hensen N."/>
            <person name="Bonometti L."/>
            <person name="Westerberg I."/>
            <person name="Brannstrom I.O."/>
            <person name="Guillou S."/>
            <person name="Cros-Aarteil S."/>
            <person name="Calhoun S."/>
            <person name="Haridas S."/>
            <person name="Kuo A."/>
            <person name="Mondo S."/>
            <person name="Pangilinan J."/>
            <person name="Riley R."/>
            <person name="LaButti K."/>
            <person name="Andreopoulos B."/>
            <person name="Lipzen A."/>
            <person name="Chen C."/>
            <person name="Yan M."/>
            <person name="Daum C."/>
            <person name="Ng V."/>
            <person name="Clum A."/>
            <person name="Steindorff A."/>
            <person name="Ohm R.A."/>
            <person name="Martin F."/>
            <person name="Silar P."/>
            <person name="Natvig D.O."/>
            <person name="Lalanne C."/>
            <person name="Gautier V."/>
            <person name="Ament-Velasquez S.L."/>
            <person name="Kruys A."/>
            <person name="Hutchinson M.I."/>
            <person name="Powell A.J."/>
            <person name="Barry K."/>
            <person name="Miller A.N."/>
            <person name="Grigoriev I.V."/>
            <person name="Debuchy R."/>
            <person name="Gladieux P."/>
            <person name="Hiltunen Thoren M."/>
            <person name="Johannesson H."/>
        </authorList>
    </citation>
    <scope>NUCLEOTIDE SEQUENCE</scope>
    <source>
        <strain evidence="1">SMH4131-1</strain>
    </source>
</reference>
<evidence type="ECO:0000313" key="1">
    <source>
        <dbReference type="EMBL" id="KAK3319727.1"/>
    </source>
</evidence>
<dbReference type="EMBL" id="JAUEPO010000006">
    <property type="protein sequence ID" value="KAK3319727.1"/>
    <property type="molecule type" value="Genomic_DNA"/>
</dbReference>
<evidence type="ECO:0000313" key="2">
    <source>
        <dbReference type="Proteomes" id="UP001286456"/>
    </source>
</evidence>
<dbReference type="AlphaFoldDB" id="A0AAE0M579"/>
<dbReference type="Proteomes" id="UP001286456">
    <property type="component" value="Unassembled WGS sequence"/>
</dbReference>
<proteinExistence type="predicted"/>
<organism evidence="1 2">
    <name type="scientific">Cercophora scortea</name>
    <dbReference type="NCBI Taxonomy" id="314031"/>
    <lineage>
        <taxon>Eukaryota</taxon>
        <taxon>Fungi</taxon>
        <taxon>Dikarya</taxon>
        <taxon>Ascomycota</taxon>
        <taxon>Pezizomycotina</taxon>
        <taxon>Sordariomycetes</taxon>
        <taxon>Sordariomycetidae</taxon>
        <taxon>Sordariales</taxon>
        <taxon>Lasiosphaeriaceae</taxon>
        <taxon>Cercophora</taxon>
    </lineage>
</organism>
<name>A0AAE0M579_9PEZI</name>
<reference evidence="1" key="2">
    <citation type="submission" date="2023-06" db="EMBL/GenBank/DDBJ databases">
        <authorList>
            <consortium name="Lawrence Berkeley National Laboratory"/>
            <person name="Haridas S."/>
            <person name="Hensen N."/>
            <person name="Bonometti L."/>
            <person name="Westerberg I."/>
            <person name="Brannstrom I.O."/>
            <person name="Guillou S."/>
            <person name="Cros-Aarteil S."/>
            <person name="Calhoun S."/>
            <person name="Kuo A."/>
            <person name="Mondo S."/>
            <person name="Pangilinan J."/>
            <person name="Riley R."/>
            <person name="Labutti K."/>
            <person name="Andreopoulos B."/>
            <person name="Lipzen A."/>
            <person name="Chen C."/>
            <person name="Yanf M."/>
            <person name="Daum C."/>
            <person name="Ng V."/>
            <person name="Clum A."/>
            <person name="Steindorff A."/>
            <person name="Ohm R."/>
            <person name="Martin F."/>
            <person name="Silar P."/>
            <person name="Natvig D."/>
            <person name="Lalanne C."/>
            <person name="Gautier V."/>
            <person name="Ament-Velasquez S.L."/>
            <person name="Kruys A."/>
            <person name="Hutchinson M.I."/>
            <person name="Powell A.J."/>
            <person name="Barry K."/>
            <person name="Miller A.N."/>
            <person name="Grigoriev I.V."/>
            <person name="Debuchy R."/>
            <person name="Gladieux P."/>
            <person name="Thoren M.H."/>
            <person name="Johannesson H."/>
        </authorList>
    </citation>
    <scope>NUCLEOTIDE SEQUENCE</scope>
    <source>
        <strain evidence="1">SMH4131-1</strain>
    </source>
</reference>
<sequence length="65" mass="7323">MCSRKVFIHHRCGHRITELTEFCGNVECRFVMDEQVVSNKYTLGLGLGARWGIQVGSITAPRQVS</sequence>